<evidence type="ECO:0000313" key="3">
    <source>
        <dbReference type="EMBL" id="CAE0458500.1"/>
    </source>
</evidence>
<organism evidence="3">
    <name type="scientific">Chaetoceros debilis</name>
    <dbReference type="NCBI Taxonomy" id="122233"/>
    <lineage>
        <taxon>Eukaryota</taxon>
        <taxon>Sar</taxon>
        <taxon>Stramenopiles</taxon>
        <taxon>Ochrophyta</taxon>
        <taxon>Bacillariophyta</taxon>
        <taxon>Coscinodiscophyceae</taxon>
        <taxon>Chaetocerotophycidae</taxon>
        <taxon>Chaetocerotales</taxon>
        <taxon>Chaetocerotaceae</taxon>
        <taxon>Chaetoceros</taxon>
    </lineage>
</organism>
<accession>A0A7S3PX28</accession>
<feature type="region of interest" description="Disordered" evidence="1">
    <location>
        <begin position="151"/>
        <end position="172"/>
    </location>
</feature>
<sequence>MRVLLITLVSLLSAINSDAFSINSSPTCRTSTHRSAYPDSSAPDFASQTEDVLVNTKKKANNFMAAVALSWGVAASACFAANVDVSDTSSMVTTDSSSFHADTSLMVALSDKDFADFSLPSYSAALQSETNSSLKGEKFLLGEESKSWDTTTVKGSSASAPAAKESESAEEVKLDKAAAKEAKMARQKAAKEAQQVAIEAALAAAAAAKE</sequence>
<dbReference type="EMBL" id="HBIO01004826">
    <property type="protein sequence ID" value="CAE0458500.1"/>
    <property type="molecule type" value="Transcribed_RNA"/>
</dbReference>
<feature type="chain" id="PRO_5031538815" evidence="2">
    <location>
        <begin position="20"/>
        <end position="210"/>
    </location>
</feature>
<evidence type="ECO:0000256" key="1">
    <source>
        <dbReference type="SAM" id="MobiDB-lite"/>
    </source>
</evidence>
<keyword evidence="2" id="KW-0732">Signal</keyword>
<gene>
    <name evidence="3" type="ORF">CDEB00056_LOCUS3341</name>
</gene>
<protein>
    <submittedName>
        <fullName evidence="3">Uncharacterized protein</fullName>
    </submittedName>
</protein>
<reference evidence="3" key="1">
    <citation type="submission" date="2021-01" db="EMBL/GenBank/DDBJ databases">
        <authorList>
            <person name="Corre E."/>
            <person name="Pelletier E."/>
            <person name="Niang G."/>
            <person name="Scheremetjew M."/>
            <person name="Finn R."/>
            <person name="Kale V."/>
            <person name="Holt S."/>
            <person name="Cochrane G."/>
            <person name="Meng A."/>
            <person name="Brown T."/>
            <person name="Cohen L."/>
        </authorList>
    </citation>
    <scope>NUCLEOTIDE SEQUENCE</scope>
    <source>
        <strain evidence="3">MM31A-1</strain>
    </source>
</reference>
<feature type="signal peptide" evidence="2">
    <location>
        <begin position="1"/>
        <end position="19"/>
    </location>
</feature>
<proteinExistence type="predicted"/>
<name>A0A7S3PX28_9STRA</name>
<dbReference type="AlphaFoldDB" id="A0A7S3PX28"/>
<evidence type="ECO:0000256" key="2">
    <source>
        <dbReference type="SAM" id="SignalP"/>
    </source>
</evidence>